<keyword evidence="3" id="KW-1133">Transmembrane helix</keyword>
<keyword evidence="6" id="KW-1185">Reference proteome</keyword>
<evidence type="ECO:0000256" key="2">
    <source>
        <dbReference type="SAM" id="MobiDB-lite"/>
    </source>
</evidence>
<name>A0AAD9I3P8_9PEZI</name>
<accession>A0AAD9I3P8</accession>
<feature type="signal peptide" evidence="4">
    <location>
        <begin position="1"/>
        <end position="17"/>
    </location>
</feature>
<proteinExistence type="predicted"/>
<keyword evidence="3" id="KW-0812">Transmembrane</keyword>
<dbReference type="EMBL" id="JAQQPM010000004">
    <property type="protein sequence ID" value="KAK2070654.1"/>
    <property type="molecule type" value="Genomic_DNA"/>
</dbReference>
<feature type="compositionally biased region" description="Polar residues" evidence="2">
    <location>
        <begin position="128"/>
        <end position="141"/>
    </location>
</feature>
<dbReference type="PANTHER" id="PTHR16133">
    <property type="entry name" value="SOLUTE CARRIER FAMILY 39 ZINC TRANSPORTER , MEMBER 9-RELATED"/>
    <property type="match status" value="1"/>
</dbReference>
<dbReference type="GO" id="GO:0006829">
    <property type="term" value="P:zinc ion transport"/>
    <property type="evidence" value="ECO:0007669"/>
    <property type="project" value="InterPro"/>
</dbReference>
<dbReference type="Proteomes" id="UP001217918">
    <property type="component" value="Unassembled WGS sequence"/>
</dbReference>
<dbReference type="AlphaFoldDB" id="A0AAD9I3P8"/>
<keyword evidence="3" id="KW-0472">Membrane</keyword>
<dbReference type="InterPro" id="IPR045891">
    <property type="entry name" value="ZIP9"/>
</dbReference>
<evidence type="ECO:0000256" key="3">
    <source>
        <dbReference type="SAM" id="Phobius"/>
    </source>
</evidence>
<evidence type="ECO:0000313" key="5">
    <source>
        <dbReference type="EMBL" id="KAK2070654.1"/>
    </source>
</evidence>
<sequence>MGGLLILLALSVVMALASFLAGALPLSMTLSQSQLRLTSSIGIGILVGTALIVIIPEGIEAVATTSGSLARSHQPRHAQILWNRDRSGLAEGEQLVGLTKRRRTFLYVAMHAHAQQEDGGNASHEHPTSNGYTEGTNFNQRKQAKPQMRDTLATVAGMLFPLLTQFGHHH</sequence>
<reference evidence="5" key="1">
    <citation type="journal article" date="2023" name="Mol. Plant Microbe Interact.">
        <title>Elucidating the Obligate Nature and Biological Capacity of an Invasive Fungal Corn Pathogen.</title>
        <authorList>
            <person name="MacCready J.S."/>
            <person name="Roggenkamp E.M."/>
            <person name="Gdanetz K."/>
            <person name="Chilvers M.I."/>
        </authorList>
    </citation>
    <scope>NUCLEOTIDE SEQUENCE</scope>
    <source>
        <strain evidence="5">PM02</strain>
    </source>
</reference>
<comment type="caution">
    <text evidence="5">The sequence shown here is derived from an EMBL/GenBank/DDBJ whole genome shotgun (WGS) entry which is preliminary data.</text>
</comment>
<evidence type="ECO:0000256" key="1">
    <source>
        <dbReference type="ARBA" id="ARBA00004127"/>
    </source>
</evidence>
<dbReference type="GO" id="GO:0012505">
    <property type="term" value="C:endomembrane system"/>
    <property type="evidence" value="ECO:0007669"/>
    <property type="project" value="UniProtKB-SubCell"/>
</dbReference>
<keyword evidence="4" id="KW-0732">Signal</keyword>
<feature type="chain" id="PRO_5042182269" evidence="4">
    <location>
        <begin position="18"/>
        <end position="170"/>
    </location>
</feature>
<comment type="subcellular location">
    <subcellularLocation>
        <location evidence="1">Endomembrane system</location>
        <topology evidence="1">Multi-pass membrane protein</topology>
    </subcellularLocation>
</comment>
<gene>
    <name evidence="5" type="ORF">P8C59_005131</name>
</gene>
<feature type="region of interest" description="Disordered" evidence="2">
    <location>
        <begin position="116"/>
        <end position="148"/>
    </location>
</feature>
<protein>
    <submittedName>
        <fullName evidence="5">Uncharacterized protein</fullName>
    </submittedName>
</protein>
<dbReference type="PANTHER" id="PTHR16133:SF0">
    <property type="entry name" value="ZINC_IRON REGULATED TRANSPORTER-RELATED PROTEIN 102B, ISOFORM E"/>
    <property type="match status" value="1"/>
</dbReference>
<dbReference type="GO" id="GO:0046873">
    <property type="term" value="F:metal ion transmembrane transporter activity"/>
    <property type="evidence" value="ECO:0007669"/>
    <property type="project" value="InterPro"/>
</dbReference>
<feature type="transmembrane region" description="Helical" evidence="3">
    <location>
        <begin position="37"/>
        <end position="55"/>
    </location>
</feature>
<evidence type="ECO:0000256" key="4">
    <source>
        <dbReference type="SAM" id="SignalP"/>
    </source>
</evidence>
<organism evidence="5 6">
    <name type="scientific">Phyllachora maydis</name>
    <dbReference type="NCBI Taxonomy" id="1825666"/>
    <lineage>
        <taxon>Eukaryota</taxon>
        <taxon>Fungi</taxon>
        <taxon>Dikarya</taxon>
        <taxon>Ascomycota</taxon>
        <taxon>Pezizomycotina</taxon>
        <taxon>Sordariomycetes</taxon>
        <taxon>Sordariomycetidae</taxon>
        <taxon>Phyllachorales</taxon>
        <taxon>Phyllachoraceae</taxon>
        <taxon>Phyllachora</taxon>
    </lineage>
</organism>
<evidence type="ECO:0000313" key="6">
    <source>
        <dbReference type="Proteomes" id="UP001217918"/>
    </source>
</evidence>